<dbReference type="GO" id="GO:0005524">
    <property type="term" value="F:ATP binding"/>
    <property type="evidence" value="ECO:0007669"/>
    <property type="project" value="UniProtKB-UniRule"/>
</dbReference>
<dbReference type="Pfam" id="PF00069">
    <property type="entry name" value="Pkinase"/>
    <property type="match status" value="1"/>
</dbReference>
<keyword evidence="1 3" id="KW-0547">Nucleotide-binding</keyword>
<evidence type="ECO:0000256" key="3">
    <source>
        <dbReference type="PROSITE-ProRule" id="PRU10141"/>
    </source>
</evidence>
<feature type="region of interest" description="Disordered" evidence="4">
    <location>
        <begin position="481"/>
        <end position="501"/>
    </location>
</feature>
<dbReference type="InterPro" id="IPR017441">
    <property type="entry name" value="Protein_kinase_ATP_BS"/>
</dbReference>
<organism evidence="6 7">
    <name type="scientific">Streblomastix strix</name>
    <dbReference type="NCBI Taxonomy" id="222440"/>
    <lineage>
        <taxon>Eukaryota</taxon>
        <taxon>Metamonada</taxon>
        <taxon>Preaxostyla</taxon>
        <taxon>Oxymonadida</taxon>
        <taxon>Streblomastigidae</taxon>
        <taxon>Streblomastix</taxon>
    </lineage>
</organism>
<dbReference type="SMART" id="SM00220">
    <property type="entry name" value="S_TKc"/>
    <property type="match status" value="1"/>
</dbReference>
<dbReference type="InterPro" id="IPR008271">
    <property type="entry name" value="Ser/Thr_kinase_AS"/>
</dbReference>
<accession>A0A5J4VM47</accession>
<evidence type="ECO:0000256" key="4">
    <source>
        <dbReference type="SAM" id="MobiDB-lite"/>
    </source>
</evidence>
<dbReference type="GO" id="GO:0005737">
    <property type="term" value="C:cytoplasm"/>
    <property type="evidence" value="ECO:0007669"/>
    <property type="project" value="TreeGrafter"/>
</dbReference>
<dbReference type="CDD" id="cd14014">
    <property type="entry name" value="STKc_PknB_like"/>
    <property type="match status" value="1"/>
</dbReference>
<dbReference type="Gene3D" id="1.10.510.10">
    <property type="entry name" value="Transferase(Phosphotransferase) domain 1"/>
    <property type="match status" value="1"/>
</dbReference>
<gene>
    <name evidence="6" type="ORF">EZS28_021132</name>
</gene>
<keyword evidence="6" id="KW-0808">Transferase</keyword>
<dbReference type="InterPro" id="IPR045269">
    <property type="entry name" value="Atg1-like"/>
</dbReference>
<dbReference type="PANTHER" id="PTHR24348">
    <property type="entry name" value="SERINE/THREONINE-PROTEIN KINASE UNC-51-RELATED"/>
    <property type="match status" value="1"/>
</dbReference>
<dbReference type="GO" id="GO:0010506">
    <property type="term" value="P:regulation of autophagy"/>
    <property type="evidence" value="ECO:0007669"/>
    <property type="project" value="InterPro"/>
</dbReference>
<reference evidence="6 7" key="1">
    <citation type="submission" date="2019-03" db="EMBL/GenBank/DDBJ databases">
        <title>Single cell metagenomics reveals metabolic interactions within the superorganism composed of flagellate Streblomastix strix and complex community of Bacteroidetes bacteria on its surface.</title>
        <authorList>
            <person name="Treitli S.C."/>
            <person name="Kolisko M."/>
            <person name="Husnik F."/>
            <person name="Keeling P."/>
            <person name="Hampl V."/>
        </authorList>
    </citation>
    <scope>NUCLEOTIDE SEQUENCE [LARGE SCALE GENOMIC DNA]</scope>
    <source>
        <strain evidence="6">ST1C</strain>
    </source>
</reference>
<proteinExistence type="predicted"/>
<dbReference type="PROSITE" id="PS00108">
    <property type="entry name" value="PROTEIN_KINASE_ST"/>
    <property type="match status" value="1"/>
</dbReference>
<evidence type="ECO:0000313" key="6">
    <source>
        <dbReference type="EMBL" id="KAA6383343.1"/>
    </source>
</evidence>
<feature type="domain" description="Protein kinase" evidence="5">
    <location>
        <begin position="21"/>
        <end position="285"/>
    </location>
</feature>
<sequence>MMSNEQLLQQEMLQLLESQGFQIFKQIGHGAFGQVFLVHHPNLEEEFVAAKVIMNEDFDINEWETAGALSMDPYQISPFIVRNILAKQFDKMTVILMEYCNIRTLFDLVKTGINLPVAMIRVIMRQILQGLSDIHSKRIIHRDIKGGNILMHCLPGSGKVICKISDFGTAKKKKQGIQNSMLMSKRGTNPYMAPCIFMGNDQDLMKADEKVDMWSLGMLLYQITTHSFPYNPHNDFEIQQFMWNSILIRPPSITDNNLWNLLQRMLEFDRKGRISASDALAHPFFTSAQARSEISLEQYQLVQVARDAQTSGDQSISKFDTDPYYILSINEVQKILGKIDSQADNVKNQNFNQQPRVQQQLSDSFLQGANMFGSFYQQNLNIMPLPQIQQYLIVVPQQITIEPQTEPPSIPNHQGPQYQIPIVNANYTPNKTYQGQPIGNQQYIPAQNDQQFGQINVQASSNPQIQYSVYSQVQVPYNPPKIVSSKPKSGSPTPNKVYLQI</sequence>
<name>A0A5J4VM47_9EUKA</name>
<dbReference type="SUPFAM" id="SSF56112">
    <property type="entry name" value="Protein kinase-like (PK-like)"/>
    <property type="match status" value="1"/>
</dbReference>
<dbReference type="InterPro" id="IPR011009">
    <property type="entry name" value="Kinase-like_dom_sf"/>
</dbReference>
<feature type="binding site" evidence="3">
    <location>
        <position position="51"/>
    </location>
    <ligand>
        <name>ATP</name>
        <dbReference type="ChEBI" id="CHEBI:30616"/>
    </ligand>
</feature>
<keyword evidence="2 3" id="KW-0067">ATP-binding</keyword>
<evidence type="ECO:0000259" key="5">
    <source>
        <dbReference type="PROSITE" id="PS50011"/>
    </source>
</evidence>
<dbReference type="PROSITE" id="PS00107">
    <property type="entry name" value="PROTEIN_KINASE_ATP"/>
    <property type="match status" value="1"/>
</dbReference>
<evidence type="ECO:0000313" key="7">
    <source>
        <dbReference type="Proteomes" id="UP000324800"/>
    </source>
</evidence>
<dbReference type="PROSITE" id="PS50011">
    <property type="entry name" value="PROTEIN_KINASE_DOM"/>
    <property type="match status" value="1"/>
</dbReference>
<evidence type="ECO:0000256" key="1">
    <source>
        <dbReference type="ARBA" id="ARBA00022741"/>
    </source>
</evidence>
<keyword evidence="6" id="KW-0418">Kinase</keyword>
<dbReference type="EMBL" id="SNRW01006297">
    <property type="protein sequence ID" value="KAA6383343.1"/>
    <property type="molecule type" value="Genomic_DNA"/>
</dbReference>
<dbReference type="InterPro" id="IPR000719">
    <property type="entry name" value="Prot_kinase_dom"/>
</dbReference>
<evidence type="ECO:0000256" key="2">
    <source>
        <dbReference type="ARBA" id="ARBA00022840"/>
    </source>
</evidence>
<dbReference type="AlphaFoldDB" id="A0A5J4VM47"/>
<protein>
    <submittedName>
        <fullName evidence="6">Putative calcium/calmodulin-dependent protein kinase I delta short</fullName>
    </submittedName>
</protein>
<dbReference type="GO" id="GO:0004674">
    <property type="term" value="F:protein serine/threonine kinase activity"/>
    <property type="evidence" value="ECO:0007669"/>
    <property type="project" value="InterPro"/>
</dbReference>
<comment type="caution">
    <text evidence="6">The sequence shown here is derived from an EMBL/GenBank/DDBJ whole genome shotgun (WGS) entry which is preliminary data.</text>
</comment>
<dbReference type="Proteomes" id="UP000324800">
    <property type="component" value="Unassembled WGS sequence"/>
</dbReference>